<accession>A0A2J8I6B3</accession>
<evidence type="ECO:0008006" key="4">
    <source>
        <dbReference type="Google" id="ProtNLM"/>
    </source>
</evidence>
<organism evidence="2 3">
    <name type="scientific">Vibrio diazotrophicus</name>
    <dbReference type="NCBI Taxonomy" id="685"/>
    <lineage>
        <taxon>Bacteria</taxon>
        <taxon>Pseudomonadati</taxon>
        <taxon>Pseudomonadota</taxon>
        <taxon>Gammaproteobacteria</taxon>
        <taxon>Vibrionales</taxon>
        <taxon>Vibrionaceae</taxon>
        <taxon>Vibrio</taxon>
    </lineage>
</organism>
<gene>
    <name evidence="2" type="ORF">C1N32_03490</name>
</gene>
<name>A0A2J8I6B3_VIBDI</name>
<dbReference type="Proteomes" id="UP000236449">
    <property type="component" value="Unassembled WGS sequence"/>
</dbReference>
<dbReference type="AlphaFoldDB" id="A0A2J8I6B3"/>
<comment type="caution">
    <text evidence="2">The sequence shown here is derived from an EMBL/GenBank/DDBJ whole genome shotgun (WGS) entry which is preliminary data.</text>
</comment>
<reference evidence="2 3" key="1">
    <citation type="submission" date="2018-01" db="EMBL/GenBank/DDBJ databases">
        <title>Draft genome sequences of six Vibrio diazotrophicus strains isolated from deep-sea sediments of the Baltic Sea.</title>
        <authorList>
            <person name="Castillo D."/>
            <person name="Vandieken V."/>
            <person name="Chiang O."/>
            <person name="Middelboe M."/>
        </authorList>
    </citation>
    <scope>NUCLEOTIDE SEQUENCE [LARGE SCALE GENOMIC DNA]</scope>
    <source>
        <strain evidence="2 3">60.27F</strain>
    </source>
</reference>
<keyword evidence="1" id="KW-0732">Signal</keyword>
<protein>
    <recommendedName>
        <fullName evidence="4">DUF2057 domain-containing protein</fullName>
    </recommendedName>
</protein>
<feature type="signal peptide" evidence="1">
    <location>
        <begin position="1"/>
        <end position="22"/>
    </location>
</feature>
<dbReference type="PROSITE" id="PS51257">
    <property type="entry name" value="PROKAR_LIPOPROTEIN"/>
    <property type="match status" value="1"/>
</dbReference>
<proteinExistence type="predicted"/>
<dbReference type="RefSeq" id="WP_102965411.1">
    <property type="nucleotide sequence ID" value="NZ_POSK01000002.1"/>
</dbReference>
<dbReference type="OrthoDB" id="6214057at2"/>
<evidence type="ECO:0000256" key="1">
    <source>
        <dbReference type="SAM" id="SignalP"/>
    </source>
</evidence>
<evidence type="ECO:0000313" key="2">
    <source>
        <dbReference type="EMBL" id="PNI06072.1"/>
    </source>
</evidence>
<feature type="chain" id="PRO_5014468833" description="DUF2057 domain-containing protein" evidence="1">
    <location>
        <begin position="23"/>
        <end position="268"/>
    </location>
</feature>
<dbReference type="EMBL" id="POSK01000002">
    <property type="protein sequence ID" value="PNI06072.1"/>
    <property type="molecule type" value="Genomic_DNA"/>
</dbReference>
<sequence>MKKNKTSLIISTVLILSGCSTLDSSSTFDDVASSVKERHNYVQVVAKEIMPDTKAVTGADVVKSSLFYVGNYAKEANADVKGSYVDMSVTTFKSYDRFDNVTVSNESNPIVDYRPVAETCTEHCTVTQWFQFPLSEEKISQFTGDEVEFTLASKTDKNVVQFSVPKAYFEAVKNEAAYAMSKQPQQVVPVTTLPAEIKSQSQDMVQYWFNEGTAEEQKQFADWAFSQRTSVTNMIKIDSKPVEMMAYWYDKASKAEKSDILAWLIRQE</sequence>
<evidence type="ECO:0000313" key="3">
    <source>
        <dbReference type="Proteomes" id="UP000236449"/>
    </source>
</evidence>